<dbReference type="FunFam" id="1.25.40.20:FF:000461">
    <property type="entry name" value="Ankyrin repeat domain-containing protein, chloroplastic"/>
    <property type="match status" value="1"/>
</dbReference>
<protein>
    <submittedName>
        <fullName evidence="5">Ankyrin repeat protein</fullName>
    </submittedName>
</protein>
<evidence type="ECO:0000313" key="6">
    <source>
        <dbReference type="Proteomes" id="UP001190926"/>
    </source>
</evidence>
<feature type="region of interest" description="Disordered" evidence="4">
    <location>
        <begin position="46"/>
        <end position="76"/>
    </location>
</feature>
<keyword evidence="2 3" id="KW-0040">ANK repeat</keyword>
<accession>A0AAD4ISM2</accession>
<dbReference type="SUPFAM" id="SSF48403">
    <property type="entry name" value="Ankyrin repeat"/>
    <property type="match status" value="1"/>
</dbReference>
<evidence type="ECO:0000256" key="1">
    <source>
        <dbReference type="ARBA" id="ARBA00022737"/>
    </source>
</evidence>
<dbReference type="EMBL" id="SDAM02003290">
    <property type="protein sequence ID" value="KAH6820772.1"/>
    <property type="molecule type" value="Genomic_DNA"/>
</dbReference>
<evidence type="ECO:0000313" key="5">
    <source>
        <dbReference type="EMBL" id="KAH6820772.1"/>
    </source>
</evidence>
<dbReference type="InterPro" id="IPR002110">
    <property type="entry name" value="Ankyrin_rpt"/>
</dbReference>
<evidence type="ECO:0000256" key="2">
    <source>
        <dbReference type="ARBA" id="ARBA00023043"/>
    </source>
</evidence>
<dbReference type="PROSITE" id="PS50088">
    <property type="entry name" value="ANK_REPEAT"/>
    <property type="match status" value="3"/>
</dbReference>
<feature type="region of interest" description="Disordered" evidence="4">
    <location>
        <begin position="93"/>
        <end position="117"/>
    </location>
</feature>
<comment type="caution">
    <text evidence="5">The sequence shown here is derived from an EMBL/GenBank/DDBJ whole genome shotgun (WGS) entry which is preliminary data.</text>
</comment>
<dbReference type="PANTHER" id="PTHR24203">
    <property type="entry name" value="ANKYRIN REPEAT FAMILY PROTEIN"/>
    <property type="match status" value="1"/>
</dbReference>
<dbReference type="InterPro" id="IPR036770">
    <property type="entry name" value="Ankyrin_rpt-contain_sf"/>
</dbReference>
<name>A0AAD4ISM2_PERFH</name>
<dbReference type="PANTHER" id="PTHR24203:SF86">
    <property type="entry name" value="PROTEASOME 26S SUBUNIT, NON-ATPASE 10"/>
    <property type="match status" value="1"/>
</dbReference>
<feature type="region of interest" description="Disordered" evidence="4">
    <location>
        <begin position="196"/>
        <end position="240"/>
    </location>
</feature>
<keyword evidence="1" id="KW-0677">Repeat</keyword>
<evidence type="ECO:0000256" key="3">
    <source>
        <dbReference type="PROSITE-ProRule" id="PRU00023"/>
    </source>
</evidence>
<feature type="compositionally biased region" description="Polar residues" evidence="4">
    <location>
        <begin position="46"/>
        <end position="55"/>
    </location>
</feature>
<dbReference type="PROSITE" id="PS50297">
    <property type="entry name" value="ANK_REP_REGION"/>
    <property type="match status" value="2"/>
</dbReference>
<organism evidence="5 6">
    <name type="scientific">Perilla frutescens var. hirtella</name>
    <name type="common">Perilla citriodora</name>
    <name type="synonym">Perilla setoyensis</name>
    <dbReference type="NCBI Taxonomy" id="608512"/>
    <lineage>
        <taxon>Eukaryota</taxon>
        <taxon>Viridiplantae</taxon>
        <taxon>Streptophyta</taxon>
        <taxon>Embryophyta</taxon>
        <taxon>Tracheophyta</taxon>
        <taxon>Spermatophyta</taxon>
        <taxon>Magnoliopsida</taxon>
        <taxon>eudicotyledons</taxon>
        <taxon>Gunneridae</taxon>
        <taxon>Pentapetalae</taxon>
        <taxon>asterids</taxon>
        <taxon>lamiids</taxon>
        <taxon>Lamiales</taxon>
        <taxon>Lamiaceae</taxon>
        <taxon>Nepetoideae</taxon>
        <taxon>Elsholtzieae</taxon>
        <taxon>Perilla</taxon>
    </lineage>
</organism>
<sequence length="509" mass="57031">MSSAPWTSTILQKPQTPLIFSLLPSPSLPLSSSRNIQFPKLNDNLTVKPLNSSPQPLYGSVSPAQPQAGDDDDEEPAIGDCLVYEEGIFNDPFIENNSNSTHSDARTTKSNNNKDADVLPENLIPEEWMGVQKELNITKKERRKMAQELEYGSRVEKRRQALMPLNSEEFEKIKQEKLKQLSPVVLDNPKKVYFRENGEKLKQPSPVGVDDPKNAHVWENGENEKRDAETSGEVSGLDNPKKVYFRENGEKLNQLNPVVLDNPRKAYFRENEKHVEETRGEVSGGRVAPRNPRLAVYGGGLDDVSALFSSGKYDSGAAGKSQGTRKLFSLEEKSMMNRRVPDVAVATSGKWHPLHTLAAAGEFFLVTSLLKHNLDINIPDKNGLTAIHKAILAKKQAIFNFLLRESANPFVRDNEGATLLHYAVFAASSQMIKILLLYNVDINLQDNDGWTPLHLAVQSRRTDILRLLLIKGADKSLKNRDGFTAVDLCLYSGRDTRTYELIKLLKRIY</sequence>
<dbReference type="Pfam" id="PF12796">
    <property type="entry name" value="Ank_2"/>
    <property type="match status" value="1"/>
</dbReference>
<evidence type="ECO:0000256" key="4">
    <source>
        <dbReference type="SAM" id="MobiDB-lite"/>
    </source>
</evidence>
<feature type="repeat" description="ANK" evidence="3">
    <location>
        <begin position="448"/>
        <end position="480"/>
    </location>
</feature>
<dbReference type="Gene3D" id="1.25.40.20">
    <property type="entry name" value="Ankyrin repeat-containing domain"/>
    <property type="match status" value="2"/>
</dbReference>
<keyword evidence="6" id="KW-1185">Reference proteome</keyword>
<dbReference type="Proteomes" id="UP001190926">
    <property type="component" value="Unassembled WGS sequence"/>
</dbReference>
<feature type="compositionally biased region" description="Basic and acidic residues" evidence="4">
    <location>
        <begin position="103"/>
        <end position="117"/>
    </location>
</feature>
<proteinExistence type="predicted"/>
<feature type="repeat" description="ANK" evidence="3">
    <location>
        <begin position="382"/>
        <end position="414"/>
    </location>
</feature>
<dbReference type="AlphaFoldDB" id="A0AAD4ISM2"/>
<dbReference type="SMART" id="SM00248">
    <property type="entry name" value="ANK"/>
    <property type="match status" value="4"/>
</dbReference>
<feature type="repeat" description="ANK" evidence="3">
    <location>
        <begin position="415"/>
        <end position="447"/>
    </location>
</feature>
<dbReference type="Pfam" id="PF13637">
    <property type="entry name" value="Ank_4"/>
    <property type="match status" value="1"/>
</dbReference>
<reference evidence="5 6" key="1">
    <citation type="journal article" date="2021" name="Nat. Commun.">
        <title>Incipient diploidization of the medicinal plant Perilla within 10,000 years.</title>
        <authorList>
            <person name="Zhang Y."/>
            <person name="Shen Q."/>
            <person name="Leng L."/>
            <person name="Zhang D."/>
            <person name="Chen S."/>
            <person name="Shi Y."/>
            <person name="Ning Z."/>
            <person name="Chen S."/>
        </authorList>
    </citation>
    <scope>NUCLEOTIDE SEQUENCE [LARGE SCALE GENOMIC DNA]</scope>
    <source>
        <strain evidence="6">cv. PC099</strain>
    </source>
</reference>
<gene>
    <name evidence="5" type="ORF">C2S53_018957</name>
</gene>